<reference evidence="2" key="1">
    <citation type="journal article" date="2020" name="Nature">
        <title>Giant virus diversity and host interactions through global metagenomics.</title>
        <authorList>
            <person name="Schulz F."/>
            <person name="Roux S."/>
            <person name="Paez-Espino D."/>
            <person name="Jungbluth S."/>
            <person name="Walsh D.A."/>
            <person name="Denef V.J."/>
            <person name="McMahon K.D."/>
            <person name="Konstantinidis K.T."/>
            <person name="Eloe-Fadrosh E.A."/>
            <person name="Kyrpides N.C."/>
            <person name="Woyke T."/>
        </authorList>
    </citation>
    <scope>NUCLEOTIDE SEQUENCE</scope>
    <source>
        <strain evidence="2">GVMAG-M-3300021079-18</strain>
    </source>
</reference>
<accession>A0A6C0CIV9</accession>
<protein>
    <submittedName>
        <fullName evidence="2">Uncharacterized protein</fullName>
    </submittedName>
</protein>
<dbReference type="EMBL" id="MN739412">
    <property type="protein sequence ID" value="QHT03475.1"/>
    <property type="molecule type" value="Genomic_DNA"/>
</dbReference>
<feature type="transmembrane region" description="Helical" evidence="1">
    <location>
        <begin position="7"/>
        <end position="27"/>
    </location>
</feature>
<evidence type="ECO:0000313" key="2">
    <source>
        <dbReference type="EMBL" id="QHT03475.1"/>
    </source>
</evidence>
<keyword evidence="1" id="KW-0472">Membrane</keyword>
<name>A0A6C0CIV9_9ZZZZ</name>
<organism evidence="2">
    <name type="scientific">viral metagenome</name>
    <dbReference type="NCBI Taxonomy" id="1070528"/>
    <lineage>
        <taxon>unclassified sequences</taxon>
        <taxon>metagenomes</taxon>
        <taxon>organismal metagenomes</taxon>
    </lineage>
</organism>
<sequence>MEKWETWFCIIVILSVVSVVLMLGYGLKNCESCKLKKTDEIQ</sequence>
<dbReference type="AlphaFoldDB" id="A0A6C0CIV9"/>
<proteinExistence type="predicted"/>
<keyword evidence="1" id="KW-0812">Transmembrane</keyword>
<keyword evidence="1" id="KW-1133">Transmembrane helix</keyword>
<evidence type="ECO:0000256" key="1">
    <source>
        <dbReference type="SAM" id="Phobius"/>
    </source>
</evidence>